<feature type="compositionally biased region" description="Basic and acidic residues" evidence="1">
    <location>
        <begin position="276"/>
        <end position="286"/>
    </location>
</feature>
<feature type="region of interest" description="Disordered" evidence="1">
    <location>
        <begin position="175"/>
        <end position="214"/>
    </location>
</feature>
<feature type="compositionally biased region" description="Basic and acidic residues" evidence="1">
    <location>
        <begin position="186"/>
        <end position="195"/>
    </location>
</feature>
<dbReference type="PANTHER" id="PTHR22306:SF2">
    <property type="entry name" value="CHROMOSOME 7 OPEN READING FRAME 50"/>
    <property type="match status" value="1"/>
</dbReference>
<feature type="compositionally biased region" description="Basic and acidic residues" evidence="1">
    <location>
        <begin position="303"/>
        <end position="316"/>
    </location>
</feature>
<dbReference type="InterPro" id="IPR019327">
    <property type="entry name" value="WKF"/>
</dbReference>
<feature type="region of interest" description="Disordered" evidence="1">
    <location>
        <begin position="245"/>
        <end position="350"/>
    </location>
</feature>
<protein>
    <recommendedName>
        <fullName evidence="2">WKF domain-containing protein</fullName>
    </recommendedName>
</protein>
<dbReference type="PANTHER" id="PTHR22306">
    <property type="entry name" value="CHROMOSOME 7 OPEN READING FRAME 50"/>
    <property type="match status" value="1"/>
</dbReference>
<dbReference type="OrthoDB" id="10261563at2759"/>
<dbReference type="Pfam" id="PF10180">
    <property type="entry name" value="WKF"/>
    <property type="match status" value="1"/>
</dbReference>
<dbReference type="Proteomes" id="UP000095038">
    <property type="component" value="Unassembled WGS sequence"/>
</dbReference>
<dbReference type="RefSeq" id="XP_020046845.1">
    <property type="nucleotide sequence ID" value="XM_020190651.1"/>
</dbReference>
<feature type="compositionally biased region" description="Basic residues" evidence="1">
    <location>
        <begin position="265"/>
        <end position="275"/>
    </location>
</feature>
<evidence type="ECO:0000313" key="4">
    <source>
        <dbReference type="Proteomes" id="UP000095038"/>
    </source>
</evidence>
<dbReference type="STRING" id="1344418.A0A1D2VFT5"/>
<feature type="compositionally biased region" description="Basic residues" evidence="1">
    <location>
        <begin position="329"/>
        <end position="344"/>
    </location>
</feature>
<dbReference type="GeneID" id="30964287"/>
<evidence type="ECO:0000313" key="3">
    <source>
        <dbReference type="EMBL" id="ODV60538.1"/>
    </source>
</evidence>
<organism evidence="3 4">
    <name type="scientific">Ascoidea rubescens DSM 1968</name>
    <dbReference type="NCBI Taxonomy" id="1344418"/>
    <lineage>
        <taxon>Eukaryota</taxon>
        <taxon>Fungi</taxon>
        <taxon>Dikarya</taxon>
        <taxon>Ascomycota</taxon>
        <taxon>Saccharomycotina</taxon>
        <taxon>Saccharomycetes</taxon>
        <taxon>Ascoideaceae</taxon>
        <taxon>Ascoidea</taxon>
    </lineage>
</organism>
<reference evidence="4" key="1">
    <citation type="submission" date="2016-05" db="EMBL/GenBank/DDBJ databases">
        <title>Comparative genomics of biotechnologically important yeasts.</title>
        <authorList>
            <consortium name="DOE Joint Genome Institute"/>
            <person name="Riley R."/>
            <person name="Haridas S."/>
            <person name="Wolfe K.H."/>
            <person name="Lopes M.R."/>
            <person name="Hittinger C.T."/>
            <person name="Goker M."/>
            <person name="Salamov A."/>
            <person name="Wisecaver J."/>
            <person name="Long T.M."/>
            <person name="Aerts A.L."/>
            <person name="Barry K."/>
            <person name="Choi C."/>
            <person name="Clum A."/>
            <person name="Coughlan A.Y."/>
            <person name="Deshpande S."/>
            <person name="Douglass A.P."/>
            <person name="Hanson S.J."/>
            <person name="Klenk H.-P."/>
            <person name="Labutti K."/>
            <person name="Lapidus A."/>
            <person name="Lindquist E."/>
            <person name="Lipzen A."/>
            <person name="Meier-Kolthoff J.P."/>
            <person name="Ohm R.A."/>
            <person name="Otillar R.P."/>
            <person name="Pangilinan J."/>
            <person name="Peng Y."/>
            <person name="Rokas A."/>
            <person name="Rosa C.A."/>
            <person name="Scheuner C."/>
            <person name="Sibirny A.A."/>
            <person name="Slot J.C."/>
            <person name="Stielow J.B."/>
            <person name="Sun H."/>
            <person name="Kurtzman C.P."/>
            <person name="Blackwell M."/>
            <person name="Grigoriev I.V."/>
            <person name="Jeffries T.W."/>
        </authorList>
    </citation>
    <scope>NUCLEOTIDE SEQUENCE [LARGE SCALE GENOMIC DNA]</scope>
    <source>
        <strain evidence="4">DSM 1968</strain>
    </source>
</reference>
<evidence type="ECO:0000256" key="1">
    <source>
        <dbReference type="SAM" id="MobiDB-lite"/>
    </source>
</evidence>
<feature type="domain" description="WKF" evidence="2">
    <location>
        <begin position="100"/>
        <end position="160"/>
    </location>
</feature>
<feature type="region of interest" description="Disordered" evidence="1">
    <location>
        <begin position="61"/>
        <end position="94"/>
    </location>
</feature>
<keyword evidence="4" id="KW-1185">Reference proteome</keyword>
<evidence type="ECO:0000259" key="2">
    <source>
        <dbReference type="Pfam" id="PF10180"/>
    </source>
</evidence>
<dbReference type="EMBL" id="KV454482">
    <property type="protein sequence ID" value="ODV60538.1"/>
    <property type="molecule type" value="Genomic_DNA"/>
</dbReference>
<proteinExistence type="predicted"/>
<feature type="compositionally biased region" description="Low complexity" evidence="1">
    <location>
        <begin position="245"/>
        <end position="254"/>
    </location>
</feature>
<dbReference type="AlphaFoldDB" id="A0A1D2VFT5"/>
<gene>
    <name evidence="3" type="ORF">ASCRUDRAFT_35890</name>
</gene>
<accession>A0A1D2VFT5</accession>
<sequence>MVTHIPAWKRSGLKIRSQLAEDPLSLPTSTFTTKAFSLNDTNSNNSIGAIDLDCKNNSKKRKINSINDDSPMGTPRKIPKKPKKPKNERDTPPVKDQLIYLRSFTNDKENWKFSKSKQNWIIKNILNENQIPMTNFDPFLFNYIKDLQGGSKIRILNEFKSKIDTWNKIIDNVDNQLDNDNDNDNDNNKDQDKNSKKEKRKKKQKTKFELEKEKPPNYQIMMKINQLLPIISDETILIKGLELFNNNNNNKNLNDSTEEMENSNKKTKKNKKIKNKDKDKDKELRASKKTQKLIKSLEIGQSEDSKEKEKSDKPDLENSENSENSEKIKKSKTKSKSKSKKSKKSKELIE</sequence>
<name>A0A1D2VFT5_9ASCO</name>
<feature type="compositionally biased region" description="Basic residues" evidence="1">
    <location>
        <begin position="196"/>
        <end position="205"/>
    </location>
</feature>
<dbReference type="InParanoid" id="A0A1D2VFT5"/>